<sequence>MDTISKGFQQEKDLNDIVARYAKRWYWFLLAIIVLLGIAFIYNRYAVPKYDIGAKIQILEEKGASSELAVFKDLDFLGGKQNEVEDEIEVLNSRSNFIEVVKNLKANISYNLVGDIKESELYGDIPVNINFLSPDSLIFNSKHVFYIKLISKSNFELRNKEGELPKLYSFGKNIKTPIGDIIITPNLQHYNAYEGDKIKILINPVSTVAQNLKKIVKISNIDEFSKILTLTAEHPIPEKGISIINSLINVYNTNAVQDKKEIADRTFTFINERIADIYSNLSVVDQTAQEFKTDRGLSDIQSQANINLNVGAANQQELENYRNQLNIASAMREIVTDQNDSNETLPSNIGLSDPSIANSTAKYNQLLQERNRLLKSSNDKNPVIVGLNEELQSIKNGLTASLGAMENNLSLTVNNLSKQQSRINSKIYSAPRNERALRDITRKQETTESLYLYLLQRREESQVALASTAPKSKVIDSAYLTDIDPISPNKFKIYLAALILGFLIPFSIIYSHDLLDNKIHSKSMLEKMIGNYPVLAELPRIDKKSQKYVHDDDRSVLAESLRILRTNLDYLIKSKKADKRNNVVLVTSSVSGEGKTFVSSNLSMIFASTKKKILLIGADIRNPKLTDFFSEDKNVDVLGRSKKNKDLGLSEYLMDDSIEVDDIVKSMLVHNNTLDVIYSGKILPNPSELLMGDRFKNLIEEVAPKYDYVIIDSAPLMVVTDTLLISPYANHTIYVTRAHVTETKVVDFPIALQNEGKLVGLNFVVNDVKESNLGYGGKYGYGYGIKTKKWWQFST</sequence>
<keyword evidence="8 16" id="KW-0812">Transmembrane</keyword>
<evidence type="ECO:0000256" key="8">
    <source>
        <dbReference type="ARBA" id="ARBA00022692"/>
    </source>
</evidence>
<keyword evidence="21" id="KW-1185">Reference proteome</keyword>
<keyword evidence="5" id="KW-1003">Cell membrane</keyword>
<feature type="domain" description="Polysaccharide chain length determinant N-terminal" evidence="17">
    <location>
        <begin position="13"/>
        <end position="104"/>
    </location>
</feature>
<evidence type="ECO:0000256" key="1">
    <source>
        <dbReference type="ARBA" id="ARBA00004429"/>
    </source>
</evidence>
<dbReference type="InterPro" id="IPR027417">
    <property type="entry name" value="P-loop_NTPase"/>
</dbReference>
<dbReference type="Proteomes" id="UP000092164">
    <property type="component" value="Unassembled WGS sequence"/>
</dbReference>
<gene>
    <name evidence="20" type="ORF">A9200_15175</name>
</gene>
<dbReference type="InterPro" id="IPR003856">
    <property type="entry name" value="LPS_length_determ_N"/>
</dbReference>
<dbReference type="CDD" id="cd05387">
    <property type="entry name" value="BY-kinase"/>
    <property type="match status" value="1"/>
</dbReference>
<evidence type="ECO:0000256" key="10">
    <source>
        <dbReference type="ARBA" id="ARBA00022777"/>
    </source>
</evidence>
<dbReference type="Pfam" id="PF02706">
    <property type="entry name" value="Wzz"/>
    <property type="match status" value="1"/>
</dbReference>
<dbReference type="STRING" id="1836467.BTR34_14880"/>
<feature type="transmembrane region" description="Helical" evidence="16">
    <location>
        <begin position="25"/>
        <end position="42"/>
    </location>
</feature>
<evidence type="ECO:0000256" key="5">
    <source>
        <dbReference type="ARBA" id="ARBA00022475"/>
    </source>
</evidence>
<feature type="domain" description="Tyrosine-protein kinase G-rich" evidence="19">
    <location>
        <begin position="439"/>
        <end position="508"/>
    </location>
</feature>
<dbReference type="KEGG" id="mart:BTR34_14880"/>
<proteinExistence type="inferred from homology"/>
<keyword evidence="11" id="KW-0067">ATP-binding</keyword>
<evidence type="ECO:0000256" key="6">
    <source>
        <dbReference type="ARBA" id="ARBA00022519"/>
    </source>
</evidence>
<dbReference type="EC" id="2.7.10.2" evidence="4"/>
<name>A0A1B7ZCF0_9FLAO</name>
<evidence type="ECO:0000259" key="17">
    <source>
        <dbReference type="Pfam" id="PF02706"/>
    </source>
</evidence>
<dbReference type="RefSeq" id="WP_068483550.1">
    <property type="nucleotide sequence ID" value="NZ_CP018760.1"/>
</dbReference>
<dbReference type="SUPFAM" id="SSF52540">
    <property type="entry name" value="P-loop containing nucleoside triphosphate hydrolases"/>
    <property type="match status" value="1"/>
</dbReference>
<evidence type="ECO:0000256" key="7">
    <source>
        <dbReference type="ARBA" id="ARBA00022679"/>
    </source>
</evidence>
<dbReference type="InterPro" id="IPR025669">
    <property type="entry name" value="AAA_dom"/>
</dbReference>
<comment type="similarity">
    <text evidence="3">Belongs to the etk/wzc family.</text>
</comment>
<dbReference type="InterPro" id="IPR005702">
    <property type="entry name" value="Wzc-like_C"/>
</dbReference>
<comment type="catalytic activity">
    <reaction evidence="15">
        <text>L-tyrosyl-[protein] + ATP = O-phospho-L-tyrosyl-[protein] + ADP + H(+)</text>
        <dbReference type="Rhea" id="RHEA:10596"/>
        <dbReference type="Rhea" id="RHEA-COMP:10136"/>
        <dbReference type="Rhea" id="RHEA-COMP:20101"/>
        <dbReference type="ChEBI" id="CHEBI:15378"/>
        <dbReference type="ChEBI" id="CHEBI:30616"/>
        <dbReference type="ChEBI" id="CHEBI:46858"/>
        <dbReference type="ChEBI" id="CHEBI:61978"/>
        <dbReference type="ChEBI" id="CHEBI:456216"/>
        <dbReference type="EC" id="2.7.10.2"/>
    </reaction>
</comment>
<evidence type="ECO:0000256" key="3">
    <source>
        <dbReference type="ARBA" id="ARBA00008883"/>
    </source>
</evidence>
<dbReference type="InterPro" id="IPR032807">
    <property type="entry name" value="GNVR"/>
</dbReference>
<evidence type="ECO:0000256" key="11">
    <source>
        <dbReference type="ARBA" id="ARBA00022840"/>
    </source>
</evidence>
<dbReference type="GO" id="GO:0005886">
    <property type="term" value="C:plasma membrane"/>
    <property type="evidence" value="ECO:0007669"/>
    <property type="project" value="UniProtKB-SubCell"/>
</dbReference>
<accession>A0A1B7ZCF0</accession>
<evidence type="ECO:0000256" key="14">
    <source>
        <dbReference type="ARBA" id="ARBA00023137"/>
    </source>
</evidence>
<evidence type="ECO:0000313" key="21">
    <source>
        <dbReference type="Proteomes" id="UP000092164"/>
    </source>
</evidence>
<dbReference type="AlphaFoldDB" id="A0A1B7ZCF0"/>
<comment type="caution">
    <text evidence="20">The sequence shown here is derived from an EMBL/GenBank/DDBJ whole genome shotgun (WGS) entry which is preliminary data.</text>
</comment>
<dbReference type="NCBIfam" id="TIGR01007">
    <property type="entry name" value="eps_fam"/>
    <property type="match status" value="1"/>
</dbReference>
<keyword evidence="12 16" id="KW-1133">Transmembrane helix</keyword>
<dbReference type="Gene3D" id="3.40.50.300">
    <property type="entry name" value="P-loop containing nucleotide triphosphate hydrolases"/>
    <property type="match status" value="1"/>
</dbReference>
<evidence type="ECO:0000256" key="9">
    <source>
        <dbReference type="ARBA" id="ARBA00022741"/>
    </source>
</evidence>
<organism evidence="20 21">
    <name type="scientific">Maribacter hydrothermalis</name>
    <dbReference type="NCBI Taxonomy" id="1836467"/>
    <lineage>
        <taxon>Bacteria</taxon>
        <taxon>Pseudomonadati</taxon>
        <taxon>Bacteroidota</taxon>
        <taxon>Flavobacteriia</taxon>
        <taxon>Flavobacteriales</taxon>
        <taxon>Flavobacteriaceae</taxon>
        <taxon>Maribacter</taxon>
    </lineage>
</organism>
<dbReference type="GO" id="GO:0005524">
    <property type="term" value="F:ATP binding"/>
    <property type="evidence" value="ECO:0007669"/>
    <property type="project" value="UniProtKB-KW"/>
</dbReference>
<keyword evidence="13 16" id="KW-0472">Membrane</keyword>
<dbReference type="PANTHER" id="PTHR32309">
    <property type="entry name" value="TYROSINE-PROTEIN KINASE"/>
    <property type="match status" value="1"/>
</dbReference>
<reference evidence="21" key="1">
    <citation type="submission" date="2016-06" db="EMBL/GenBank/DDBJ databases">
        <authorList>
            <person name="Zhan P."/>
        </authorList>
    </citation>
    <scope>NUCLEOTIDE SEQUENCE [LARGE SCALE GENOMIC DNA]</scope>
    <source>
        <strain evidence="21">T28</strain>
    </source>
</reference>
<dbReference type="EMBL" id="LZFP01000006">
    <property type="protein sequence ID" value="OBR40599.1"/>
    <property type="molecule type" value="Genomic_DNA"/>
</dbReference>
<comment type="subcellular location">
    <subcellularLocation>
        <location evidence="1">Cell inner membrane</location>
        <topology evidence="1">Multi-pass membrane protein</topology>
    </subcellularLocation>
</comment>
<evidence type="ECO:0000259" key="19">
    <source>
        <dbReference type="Pfam" id="PF13807"/>
    </source>
</evidence>
<dbReference type="PANTHER" id="PTHR32309:SF13">
    <property type="entry name" value="FERRIC ENTEROBACTIN TRANSPORT PROTEIN FEPE"/>
    <property type="match status" value="1"/>
</dbReference>
<dbReference type="GO" id="GO:0004715">
    <property type="term" value="F:non-membrane spanning protein tyrosine kinase activity"/>
    <property type="evidence" value="ECO:0007669"/>
    <property type="project" value="UniProtKB-EC"/>
</dbReference>
<evidence type="ECO:0000313" key="20">
    <source>
        <dbReference type="EMBL" id="OBR40599.1"/>
    </source>
</evidence>
<dbReference type="InterPro" id="IPR050445">
    <property type="entry name" value="Bact_polysacc_biosynth/exp"/>
</dbReference>
<keyword evidence="6" id="KW-0997">Cell inner membrane</keyword>
<comment type="similarity">
    <text evidence="2">Belongs to the CpsD/CapB family.</text>
</comment>
<evidence type="ECO:0000256" key="12">
    <source>
        <dbReference type="ARBA" id="ARBA00022989"/>
    </source>
</evidence>
<protein>
    <recommendedName>
        <fullName evidence="4">non-specific protein-tyrosine kinase</fullName>
        <ecNumber evidence="4">2.7.10.2</ecNumber>
    </recommendedName>
</protein>
<feature type="domain" description="AAA" evidence="18">
    <location>
        <begin position="587"/>
        <end position="723"/>
    </location>
</feature>
<dbReference type="Pfam" id="PF13807">
    <property type="entry name" value="GNVR"/>
    <property type="match status" value="1"/>
</dbReference>
<evidence type="ECO:0000259" key="18">
    <source>
        <dbReference type="Pfam" id="PF13614"/>
    </source>
</evidence>
<keyword evidence="10 20" id="KW-0418">Kinase</keyword>
<dbReference type="OrthoDB" id="9794577at2"/>
<keyword evidence="7" id="KW-0808">Transferase</keyword>
<keyword evidence="9" id="KW-0547">Nucleotide-binding</keyword>
<evidence type="ECO:0000256" key="16">
    <source>
        <dbReference type="SAM" id="Phobius"/>
    </source>
</evidence>
<keyword evidence="14" id="KW-0829">Tyrosine-protein kinase</keyword>
<evidence type="ECO:0000256" key="4">
    <source>
        <dbReference type="ARBA" id="ARBA00011903"/>
    </source>
</evidence>
<dbReference type="Pfam" id="PF13614">
    <property type="entry name" value="AAA_31"/>
    <property type="match status" value="1"/>
</dbReference>
<evidence type="ECO:0000256" key="2">
    <source>
        <dbReference type="ARBA" id="ARBA00007316"/>
    </source>
</evidence>
<evidence type="ECO:0000256" key="13">
    <source>
        <dbReference type="ARBA" id="ARBA00023136"/>
    </source>
</evidence>
<evidence type="ECO:0000256" key="15">
    <source>
        <dbReference type="ARBA" id="ARBA00051245"/>
    </source>
</evidence>